<proteinExistence type="predicted"/>
<gene>
    <name evidence="1" type="ORF">F4820DRAFT_97469</name>
</gene>
<comment type="caution">
    <text evidence="1">The sequence shown here is derived from an EMBL/GenBank/DDBJ whole genome shotgun (WGS) entry which is preliminary data.</text>
</comment>
<keyword evidence="2" id="KW-1185">Reference proteome</keyword>
<evidence type="ECO:0000313" key="1">
    <source>
        <dbReference type="EMBL" id="KAI4860709.1"/>
    </source>
</evidence>
<dbReference type="Proteomes" id="UP001497700">
    <property type="component" value="Unassembled WGS sequence"/>
</dbReference>
<accession>A0ACB9YMV0</accession>
<sequence length="768" mass="84727">MDKSQFMFQECKFEECDATVLLGGPYCDKHRPGKGFSKPSTTSAPSPSQRQPGGIRQPSKQPSPQQNRNYSNMAPQEKTGDAITVKTPLAVLTPASEKKQLPDRKVARKTTGAGSSKQAPTITATRSHDPRPSANRSSAGDAPSLDTRPPKRPRISTEGNAKDRGARHDAPIFTNNALYASPQIKSTNSEERDLEVTAVSGFSLHPRKAHSNSFGAPPAHRQRGEQKSIAKPSHQDLPRKAPYPANNVIDLTGDDPQSKPLPRQISHSNGQKGRDNISSGTHTRAEEKAPDLRQEGKSIEVQLSTNQINKYPWQSQSTVRNDPPHAGKATPNTAPRLAPKKPPPINIAPRPNPTLLPSNEGTPQLNLTKDKQKAPQQAPQHSPPYTGRPADPPRQIGKQIRHGSLTNVAGVVEGTEGTGVTNHVAANHRPASIAPSSISTPSTSSTNGGRTESRGAENAPQPQTSREQVKAYIQEILQRPRIVPTSTNGGLRDGKITDLDSSLPQPDSRGRASPVRQTQSKEINLPKPPSAPEQRQTDSQSSIQHRHTAQKPAQPFPHAFQHVGELNGIGKVANRPIGKSTLASMFPKRNLKHINVEERRQALIARHDPDKFDAFIYGKLNEPNRPGSALFDLPEYQQPPRPARPATHFAHIDPRVHWTHPRSQKWYQEKQDVIRERGTRKSNFGRATASAARRRQEEEKDNVRVDLPERVKRNPEWLAAIDELDEMADRYHARERGKVRLRALEKRGKDNGRDTIDDSDDEMEDISP</sequence>
<dbReference type="EMBL" id="MU393576">
    <property type="protein sequence ID" value="KAI4860709.1"/>
    <property type="molecule type" value="Genomic_DNA"/>
</dbReference>
<evidence type="ECO:0000313" key="2">
    <source>
        <dbReference type="Proteomes" id="UP001497700"/>
    </source>
</evidence>
<protein>
    <submittedName>
        <fullName evidence="1">Uncharacterized protein</fullName>
    </submittedName>
</protein>
<reference evidence="1 2" key="1">
    <citation type="journal article" date="2022" name="New Phytol.">
        <title>Ecological generalism drives hyperdiversity of secondary metabolite gene clusters in xylarialean endophytes.</title>
        <authorList>
            <person name="Franco M.E.E."/>
            <person name="Wisecaver J.H."/>
            <person name="Arnold A.E."/>
            <person name="Ju Y.M."/>
            <person name="Slot J.C."/>
            <person name="Ahrendt S."/>
            <person name="Moore L.P."/>
            <person name="Eastman K.E."/>
            <person name="Scott K."/>
            <person name="Konkel Z."/>
            <person name="Mondo S.J."/>
            <person name="Kuo A."/>
            <person name="Hayes R.D."/>
            <person name="Haridas S."/>
            <person name="Andreopoulos B."/>
            <person name="Riley R."/>
            <person name="LaButti K."/>
            <person name="Pangilinan J."/>
            <person name="Lipzen A."/>
            <person name="Amirebrahimi M."/>
            <person name="Yan J."/>
            <person name="Adam C."/>
            <person name="Keymanesh K."/>
            <person name="Ng V."/>
            <person name="Louie K."/>
            <person name="Northen T."/>
            <person name="Drula E."/>
            <person name="Henrissat B."/>
            <person name="Hsieh H.M."/>
            <person name="Youens-Clark K."/>
            <person name="Lutzoni F."/>
            <person name="Miadlikowska J."/>
            <person name="Eastwood D.C."/>
            <person name="Hamelin R.C."/>
            <person name="Grigoriev I.V."/>
            <person name="U'Ren J.M."/>
        </authorList>
    </citation>
    <scope>NUCLEOTIDE SEQUENCE [LARGE SCALE GENOMIC DNA]</scope>
    <source>
        <strain evidence="1 2">CBS 119005</strain>
    </source>
</reference>
<organism evidence="1 2">
    <name type="scientific">Hypoxylon rubiginosum</name>
    <dbReference type="NCBI Taxonomy" id="110542"/>
    <lineage>
        <taxon>Eukaryota</taxon>
        <taxon>Fungi</taxon>
        <taxon>Dikarya</taxon>
        <taxon>Ascomycota</taxon>
        <taxon>Pezizomycotina</taxon>
        <taxon>Sordariomycetes</taxon>
        <taxon>Xylariomycetidae</taxon>
        <taxon>Xylariales</taxon>
        <taxon>Hypoxylaceae</taxon>
        <taxon>Hypoxylon</taxon>
    </lineage>
</organism>
<name>A0ACB9YMV0_9PEZI</name>